<evidence type="ECO:0000313" key="1">
    <source>
        <dbReference type="EMBL" id="MBD7980224.1"/>
    </source>
</evidence>
<protein>
    <submittedName>
        <fullName evidence="1">Uncharacterized protein</fullName>
    </submittedName>
</protein>
<dbReference type="Gene3D" id="2.40.30.10">
    <property type="entry name" value="Translation factors"/>
    <property type="match status" value="1"/>
</dbReference>
<dbReference type="EMBL" id="JACSQF010000004">
    <property type="protein sequence ID" value="MBD7980224.1"/>
    <property type="molecule type" value="Genomic_DNA"/>
</dbReference>
<name>A0ABR8TXA1_9CELL</name>
<accession>A0ABR8TXA1</accession>
<organism evidence="1 2">
    <name type="scientific">Oerskovia merdavium</name>
    <dbReference type="NCBI Taxonomy" id="2762227"/>
    <lineage>
        <taxon>Bacteria</taxon>
        <taxon>Bacillati</taxon>
        <taxon>Actinomycetota</taxon>
        <taxon>Actinomycetes</taxon>
        <taxon>Micrococcales</taxon>
        <taxon>Cellulomonadaceae</taxon>
        <taxon>Oerskovia</taxon>
    </lineage>
</organism>
<sequence length="137" mass="15119">MDPVSTVALGIELHLIPTAEGGRRSPLLGGSEPGVRFTYRPNWGLPGWPDGDQTAAPVLGFSRVDIRPGDHVHAVIVPLFPVEVPTWRGVVAGDELRMYEGSRICGRGYVVWVEEATWPMPEDEAERFVRWLADSSQ</sequence>
<dbReference type="RefSeq" id="WP_191801814.1">
    <property type="nucleotide sequence ID" value="NZ_JACSQF010000004.1"/>
</dbReference>
<reference evidence="1 2" key="1">
    <citation type="submission" date="2020-08" db="EMBL/GenBank/DDBJ databases">
        <title>A Genomic Blueprint of the Chicken Gut Microbiome.</title>
        <authorList>
            <person name="Gilroy R."/>
            <person name="Ravi A."/>
            <person name="Getino M."/>
            <person name="Pursley I."/>
            <person name="Horton D.L."/>
            <person name="Alikhan N.-F."/>
            <person name="Baker D."/>
            <person name="Gharbi K."/>
            <person name="Hall N."/>
            <person name="Watson M."/>
            <person name="Adriaenssens E.M."/>
            <person name="Foster-Nyarko E."/>
            <person name="Jarju S."/>
            <person name="Secka A."/>
            <person name="Antonio M."/>
            <person name="Oren A."/>
            <person name="Chaudhuri R."/>
            <person name="La Ragione R.M."/>
            <person name="Hildebrand F."/>
            <person name="Pallen M.J."/>
        </authorList>
    </citation>
    <scope>NUCLEOTIDE SEQUENCE [LARGE SCALE GENOMIC DNA]</scope>
    <source>
        <strain evidence="1 2">Sa2CUA9</strain>
    </source>
</reference>
<proteinExistence type="predicted"/>
<keyword evidence="2" id="KW-1185">Reference proteome</keyword>
<dbReference type="Proteomes" id="UP000655570">
    <property type="component" value="Unassembled WGS sequence"/>
</dbReference>
<comment type="caution">
    <text evidence="1">The sequence shown here is derived from an EMBL/GenBank/DDBJ whole genome shotgun (WGS) entry which is preliminary data.</text>
</comment>
<gene>
    <name evidence="1" type="ORF">H9641_05755</name>
</gene>
<evidence type="ECO:0000313" key="2">
    <source>
        <dbReference type="Proteomes" id="UP000655570"/>
    </source>
</evidence>